<dbReference type="InterPro" id="IPR002110">
    <property type="entry name" value="Ankyrin_rpt"/>
</dbReference>
<feature type="coiled-coil region" evidence="4">
    <location>
        <begin position="461"/>
        <end position="522"/>
    </location>
</feature>
<dbReference type="PROSITE" id="PS50297">
    <property type="entry name" value="ANK_REP_REGION"/>
    <property type="match status" value="1"/>
</dbReference>
<evidence type="ECO:0000256" key="2">
    <source>
        <dbReference type="ARBA" id="ARBA00023043"/>
    </source>
</evidence>
<feature type="repeat" description="ANK" evidence="3">
    <location>
        <begin position="50"/>
        <end position="82"/>
    </location>
</feature>
<feature type="region of interest" description="Disordered" evidence="5">
    <location>
        <begin position="845"/>
        <end position="872"/>
    </location>
</feature>
<reference evidence="6 7" key="1">
    <citation type="submission" date="2014-06" db="EMBL/GenBank/DDBJ databases">
        <authorList>
            <person name="Swart Estienne"/>
        </authorList>
    </citation>
    <scope>NUCLEOTIDE SEQUENCE [LARGE SCALE GENOMIC DNA]</scope>
    <source>
        <strain evidence="6 7">130c</strain>
    </source>
</reference>
<dbReference type="EMBL" id="CCKQ01013161">
    <property type="protein sequence ID" value="CDW84797.1"/>
    <property type="molecule type" value="Genomic_DNA"/>
</dbReference>
<evidence type="ECO:0000313" key="7">
    <source>
        <dbReference type="Proteomes" id="UP000039865"/>
    </source>
</evidence>
<keyword evidence="4" id="KW-0175">Coiled coil</keyword>
<keyword evidence="7" id="KW-1185">Reference proteome</keyword>
<evidence type="ECO:0000256" key="4">
    <source>
        <dbReference type="SAM" id="Coils"/>
    </source>
</evidence>
<dbReference type="Proteomes" id="UP000039865">
    <property type="component" value="Unassembled WGS sequence"/>
</dbReference>
<sequence length="901" mass="103879">MKRLMEKGVDIYSRNHNGSNALHIAVKKNNLNIVLELLKIQYPLDHVKNNGITAAGIAAYKGHIKLLDLLTQAGADITLSSKVPVYYNDPVKTDSSPVFFAIKCGNLKILEMMLDTGFDLTHWHDLNQIDPQNETPLSRYVMFNNFDLAKKLISRGAKLDFCNKEGKTVIVQATQQMRMEAIQFLIQQGANPHIMDFQGNDACDYARINSIGSIPELNNCDPKQRMRSAVPQDTDGTHALSEAYNRVNEKYNQIAQKNLIKPQSTLSDVNPYLKNSVQMREKNNSIQQILHSVSPVQSLNLKRQIIQQQTQNAQQQRQQVPLFLREDFVYGEDTVPPEPNFINPLQYVYDKSKVNKEELKKLDEQIAKMDFETQNNPYEKQQFEADLDYKQKVVEQENKIQSIHQESDQLKSLTNQMTSIFENQTNQFGLQSVALGHLQNLKESVNTQNQQKLMKQDFEGIYRMKKQQEQLELELDIKKRERDRKLQVQEFENVTNRAGLKLEELRRNIQAEIQKSQQKQQISRNDEKLMLYNSTIARELRTTEMQNLRSNMVQQRKHSYINGPNGGSNQSNLFTSGRLSTFDRATNQTINVDYNPYQSDVLHRLQNLSSGKNKKLNTSDTVEYSYTDKLVLPKVNFVDTRSHSTIKSYGKKDHLKPQSYMNNYDSTQPVLIKNSSSQKSITYDPYTSSKMSSLIDRLNVSSLRELDKQNIAEEKKEEATQYYEPYQPPDQSRQDILTEQQRQYLENQKNKLDYQMYLNQQQTNDLVYQIKDKLDRIGVSGQKRSLSQPKYNYSSMLKAVGKHTAQNLLARNNDRNQTIVKPIVGANPQSGFRLASDIRAQEKIQTQLSRNHSNASIGSRTKRSNHSSPNGRLMTMKEIQLGLNGNGDENRSSNFRSQYLR</sequence>
<gene>
    <name evidence="6" type="primary">Contig2965.g3172</name>
    <name evidence="6" type="ORF">STYLEM_13865</name>
</gene>
<accession>A0A078AU79</accession>
<dbReference type="InterPro" id="IPR036770">
    <property type="entry name" value="Ankyrin_rpt-contain_sf"/>
</dbReference>
<organism evidence="6 7">
    <name type="scientific">Stylonychia lemnae</name>
    <name type="common">Ciliate</name>
    <dbReference type="NCBI Taxonomy" id="5949"/>
    <lineage>
        <taxon>Eukaryota</taxon>
        <taxon>Sar</taxon>
        <taxon>Alveolata</taxon>
        <taxon>Ciliophora</taxon>
        <taxon>Intramacronucleata</taxon>
        <taxon>Spirotrichea</taxon>
        <taxon>Stichotrichia</taxon>
        <taxon>Sporadotrichida</taxon>
        <taxon>Oxytrichidae</taxon>
        <taxon>Stylonychinae</taxon>
        <taxon>Stylonychia</taxon>
    </lineage>
</organism>
<dbReference type="AlphaFoldDB" id="A0A078AU79"/>
<evidence type="ECO:0000256" key="5">
    <source>
        <dbReference type="SAM" id="MobiDB-lite"/>
    </source>
</evidence>
<evidence type="ECO:0000256" key="1">
    <source>
        <dbReference type="ARBA" id="ARBA00022737"/>
    </source>
</evidence>
<dbReference type="SUPFAM" id="SSF48403">
    <property type="entry name" value="Ankyrin repeat"/>
    <property type="match status" value="1"/>
</dbReference>
<keyword evidence="1" id="KW-0677">Repeat</keyword>
<protein>
    <submittedName>
        <fullName evidence="6">Ankyrin</fullName>
    </submittedName>
</protein>
<dbReference type="OrthoDB" id="285735at2759"/>
<feature type="region of interest" description="Disordered" evidence="5">
    <location>
        <begin position="882"/>
        <end position="901"/>
    </location>
</feature>
<dbReference type="InParanoid" id="A0A078AU79"/>
<feature type="repeat" description="ANK" evidence="3">
    <location>
        <begin position="132"/>
        <end position="164"/>
    </location>
</feature>
<keyword evidence="2 3" id="KW-0040">ANK repeat</keyword>
<feature type="compositionally biased region" description="Polar residues" evidence="5">
    <location>
        <begin position="845"/>
        <end position="859"/>
    </location>
</feature>
<dbReference type="PANTHER" id="PTHR24126">
    <property type="entry name" value="ANKYRIN REPEAT, PH AND SEC7 DOMAIN CONTAINING PROTEIN SECG-RELATED"/>
    <property type="match status" value="1"/>
</dbReference>
<dbReference type="SMART" id="SM00248">
    <property type="entry name" value="ANK"/>
    <property type="match status" value="5"/>
</dbReference>
<evidence type="ECO:0000313" key="6">
    <source>
        <dbReference type="EMBL" id="CDW84797.1"/>
    </source>
</evidence>
<proteinExistence type="predicted"/>
<dbReference type="Gene3D" id="1.25.40.20">
    <property type="entry name" value="Ankyrin repeat-containing domain"/>
    <property type="match status" value="1"/>
</dbReference>
<feature type="compositionally biased region" description="Polar residues" evidence="5">
    <location>
        <begin position="892"/>
        <end position="901"/>
    </location>
</feature>
<feature type="repeat" description="ANK" evidence="3">
    <location>
        <begin position="17"/>
        <end position="49"/>
    </location>
</feature>
<name>A0A078AU79_STYLE</name>
<dbReference type="PROSITE" id="PS50088">
    <property type="entry name" value="ANK_REPEAT"/>
    <property type="match status" value="4"/>
</dbReference>
<feature type="repeat" description="ANK" evidence="3">
    <location>
        <begin position="165"/>
        <end position="197"/>
    </location>
</feature>
<dbReference type="Pfam" id="PF12796">
    <property type="entry name" value="Ank_2"/>
    <property type="match status" value="2"/>
</dbReference>
<evidence type="ECO:0000256" key="3">
    <source>
        <dbReference type="PROSITE-ProRule" id="PRU00023"/>
    </source>
</evidence>